<comment type="caution">
    <text evidence="1">The sequence shown here is derived from an EMBL/GenBank/DDBJ whole genome shotgun (WGS) entry which is preliminary data.</text>
</comment>
<keyword evidence="2" id="KW-1185">Reference proteome</keyword>
<dbReference type="Proteomes" id="UP001596317">
    <property type="component" value="Unassembled WGS sequence"/>
</dbReference>
<evidence type="ECO:0000313" key="2">
    <source>
        <dbReference type="Proteomes" id="UP001596317"/>
    </source>
</evidence>
<dbReference type="RefSeq" id="WP_380053635.1">
    <property type="nucleotide sequence ID" value="NZ_JBHSWB010000001.1"/>
</dbReference>
<organism evidence="1 2">
    <name type="scientific">Deinococcus multiflagellatus</name>
    <dbReference type="NCBI Taxonomy" id="1656887"/>
    <lineage>
        <taxon>Bacteria</taxon>
        <taxon>Thermotogati</taxon>
        <taxon>Deinococcota</taxon>
        <taxon>Deinococci</taxon>
        <taxon>Deinococcales</taxon>
        <taxon>Deinococcaceae</taxon>
        <taxon>Deinococcus</taxon>
    </lineage>
</organism>
<reference evidence="2" key="1">
    <citation type="journal article" date="2019" name="Int. J. Syst. Evol. Microbiol.">
        <title>The Global Catalogue of Microorganisms (GCM) 10K type strain sequencing project: providing services to taxonomists for standard genome sequencing and annotation.</title>
        <authorList>
            <consortium name="The Broad Institute Genomics Platform"/>
            <consortium name="The Broad Institute Genome Sequencing Center for Infectious Disease"/>
            <person name="Wu L."/>
            <person name="Ma J."/>
        </authorList>
    </citation>
    <scope>NUCLEOTIDE SEQUENCE [LARGE SCALE GENOMIC DNA]</scope>
    <source>
        <strain evidence="2">CCUG 63830</strain>
    </source>
</reference>
<evidence type="ECO:0000313" key="1">
    <source>
        <dbReference type="EMBL" id="MFC6659142.1"/>
    </source>
</evidence>
<accession>A0ABW1ZFU8</accession>
<protein>
    <submittedName>
        <fullName evidence="1">YdeI family protein</fullName>
    </submittedName>
</protein>
<name>A0ABW1ZFU8_9DEIO</name>
<gene>
    <name evidence="1" type="ORF">ACFP90_01275</name>
</gene>
<dbReference type="EMBL" id="JBHSWB010000001">
    <property type="protein sequence ID" value="MFC6659142.1"/>
    <property type="molecule type" value="Genomic_DNA"/>
</dbReference>
<dbReference type="Pfam" id="PF13376">
    <property type="entry name" value="OmdA"/>
    <property type="match status" value="1"/>
</dbReference>
<sequence length="204" mass="23316">MPSSALVLTARCAAPAYPGAQEVPPWRPSEQVRPASRAEWRRRLEAHHASAKEIWLVTGRTARAVSYLEAVEEALCFGWIDGIAKRLDEAQLAQRFTPRRKGSHWTELNKARARRLIDQGRMTEAGRAALPDLTVRPVELAPDLQAALEADPVVWRHYQAFSEHYRRIRIGYIEEMRGRPAEFQKRLGHFVAKTRQNKPFGVME</sequence>
<proteinExistence type="predicted"/>